<feature type="transmembrane region" description="Helical" evidence="8">
    <location>
        <begin position="181"/>
        <end position="198"/>
    </location>
</feature>
<dbReference type="Proteomes" id="UP000294678">
    <property type="component" value="Unassembled WGS sequence"/>
</dbReference>
<comment type="caution">
    <text evidence="9">The sequence shown here is derived from an EMBL/GenBank/DDBJ whole genome shotgun (WGS) entry which is preliminary data.</text>
</comment>
<evidence type="ECO:0000256" key="3">
    <source>
        <dbReference type="ARBA" id="ARBA00022448"/>
    </source>
</evidence>
<reference evidence="9 10" key="1">
    <citation type="submission" date="2019-03" db="EMBL/GenBank/DDBJ databases">
        <title>Genomic Encyclopedia of Type Strains, Phase IV (KMG-IV): sequencing the most valuable type-strain genomes for metagenomic binning, comparative biology and taxonomic classification.</title>
        <authorList>
            <person name="Goeker M."/>
        </authorList>
    </citation>
    <scope>NUCLEOTIDE SEQUENCE [LARGE SCALE GENOMIC DNA]</scope>
    <source>
        <strain evidence="9 10">DSM 100055</strain>
    </source>
</reference>
<dbReference type="GO" id="GO:0005886">
    <property type="term" value="C:plasma membrane"/>
    <property type="evidence" value="ECO:0007669"/>
    <property type="project" value="UniProtKB-SubCell"/>
</dbReference>
<dbReference type="PANTHER" id="PTHR34979">
    <property type="entry name" value="INNER MEMBRANE PROTEIN YGAZ"/>
    <property type="match status" value="1"/>
</dbReference>
<evidence type="ECO:0000256" key="7">
    <source>
        <dbReference type="ARBA" id="ARBA00023136"/>
    </source>
</evidence>
<dbReference type="RefSeq" id="WP_166667336.1">
    <property type="nucleotide sequence ID" value="NZ_SOBG01000002.1"/>
</dbReference>
<organism evidence="9 10">
    <name type="scientific">Hypnocyclicus thermotrophus</name>
    <dbReference type="NCBI Taxonomy" id="1627895"/>
    <lineage>
        <taxon>Bacteria</taxon>
        <taxon>Fusobacteriati</taxon>
        <taxon>Fusobacteriota</taxon>
        <taxon>Fusobacteriia</taxon>
        <taxon>Fusobacteriales</taxon>
        <taxon>Fusobacteriaceae</taxon>
        <taxon>Hypnocyclicus</taxon>
    </lineage>
</organism>
<evidence type="ECO:0000313" key="9">
    <source>
        <dbReference type="EMBL" id="TDT72028.1"/>
    </source>
</evidence>
<dbReference type="GO" id="GO:1903785">
    <property type="term" value="P:L-valine transmembrane transport"/>
    <property type="evidence" value="ECO:0007669"/>
    <property type="project" value="TreeGrafter"/>
</dbReference>
<keyword evidence="10" id="KW-1185">Reference proteome</keyword>
<evidence type="ECO:0000256" key="6">
    <source>
        <dbReference type="ARBA" id="ARBA00022989"/>
    </source>
</evidence>
<evidence type="ECO:0000256" key="1">
    <source>
        <dbReference type="ARBA" id="ARBA00004651"/>
    </source>
</evidence>
<keyword evidence="4" id="KW-1003">Cell membrane</keyword>
<feature type="transmembrane region" description="Helical" evidence="8">
    <location>
        <begin position="125"/>
        <end position="147"/>
    </location>
</feature>
<protein>
    <submittedName>
        <fullName evidence="9">4-azaleucine resistance transporter AzlC</fullName>
    </submittedName>
</protein>
<dbReference type="Pfam" id="PF03591">
    <property type="entry name" value="AzlC"/>
    <property type="match status" value="1"/>
</dbReference>
<sequence>MQNKEFLKGVKAATPIFLSYFSISITFGLIIKSFNLNGILAILMSMTNFTGATQFISANMLVKNFSIFNIAITTFIINSRYFLMSFCISQKMSKFKFIEKLLFSFGITDEIFVLATTQDKLSKSFLLGAQLYSYFAWVLGTIVGIILADFIPIQIIEAAGISIYIMYLTLLIPKITSNSKYLIAAIISISFSIFFKYTPFINEMIGYFRIILSIILSAIIAAIIIPIEENNYKMEEVINEY</sequence>
<comment type="similarity">
    <text evidence="2">Belongs to the AzlC family.</text>
</comment>
<dbReference type="PANTHER" id="PTHR34979:SF1">
    <property type="entry name" value="INNER MEMBRANE PROTEIN YGAZ"/>
    <property type="match status" value="1"/>
</dbReference>
<dbReference type="InterPro" id="IPR011606">
    <property type="entry name" value="Brnchd-chn_aa_trnsp_permease"/>
</dbReference>
<evidence type="ECO:0000256" key="2">
    <source>
        <dbReference type="ARBA" id="ARBA00010735"/>
    </source>
</evidence>
<evidence type="ECO:0000256" key="5">
    <source>
        <dbReference type="ARBA" id="ARBA00022692"/>
    </source>
</evidence>
<feature type="transmembrane region" description="Helical" evidence="8">
    <location>
        <begin position="153"/>
        <end position="172"/>
    </location>
</feature>
<keyword evidence="3" id="KW-0813">Transport</keyword>
<feature type="transmembrane region" description="Helical" evidence="8">
    <location>
        <begin position="67"/>
        <end position="88"/>
    </location>
</feature>
<evidence type="ECO:0000313" key="10">
    <source>
        <dbReference type="Proteomes" id="UP000294678"/>
    </source>
</evidence>
<feature type="transmembrane region" description="Helical" evidence="8">
    <location>
        <begin position="204"/>
        <end position="225"/>
    </location>
</feature>
<dbReference type="AlphaFoldDB" id="A0AA46I678"/>
<accession>A0AA46I678</accession>
<keyword evidence="5 8" id="KW-0812">Transmembrane</keyword>
<comment type="subcellular location">
    <subcellularLocation>
        <location evidence="1">Cell membrane</location>
        <topology evidence="1">Multi-pass membrane protein</topology>
    </subcellularLocation>
</comment>
<proteinExistence type="inferred from homology"/>
<keyword evidence="6 8" id="KW-1133">Transmembrane helix</keyword>
<evidence type="ECO:0000256" key="8">
    <source>
        <dbReference type="SAM" id="Phobius"/>
    </source>
</evidence>
<evidence type="ECO:0000256" key="4">
    <source>
        <dbReference type="ARBA" id="ARBA00022475"/>
    </source>
</evidence>
<dbReference type="EMBL" id="SOBG01000002">
    <property type="protein sequence ID" value="TDT72028.1"/>
    <property type="molecule type" value="Genomic_DNA"/>
</dbReference>
<name>A0AA46I678_9FUSO</name>
<keyword evidence="7 8" id="KW-0472">Membrane</keyword>
<gene>
    <name evidence="9" type="ORF">EV215_0724</name>
</gene>